<evidence type="ECO:0000256" key="5">
    <source>
        <dbReference type="ARBA" id="ARBA00023237"/>
    </source>
</evidence>
<dbReference type="PANTHER" id="PTHR12815:SF47">
    <property type="entry name" value="TRANSLOCATION AND ASSEMBLY MODULE SUBUNIT TAMA"/>
    <property type="match status" value="1"/>
</dbReference>
<feature type="domain" description="POTRA" evidence="7">
    <location>
        <begin position="36"/>
        <end position="142"/>
    </location>
</feature>
<comment type="caution">
    <text evidence="8">The sequence shown here is derived from an EMBL/GenBank/DDBJ whole genome shotgun (WGS) entry which is preliminary data.</text>
</comment>
<evidence type="ECO:0000256" key="2">
    <source>
        <dbReference type="ARBA" id="ARBA00022692"/>
    </source>
</evidence>
<dbReference type="AlphaFoldDB" id="A0A9D9HIK1"/>
<reference evidence="8" key="1">
    <citation type="submission" date="2020-10" db="EMBL/GenBank/DDBJ databases">
        <authorList>
            <person name="Gilroy R."/>
        </authorList>
    </citation>
    <scope>NUCLEOTIDE SEQUENCE</scope>
    <source>
        <strain evidence="8">B1-20833</strain>
    </source>
</reference>
<dbReference type="GO" id="GO:0019867">
    <property type="term" value="C:outer membrane"/>
    <property type="evidence" value="ECO:0007669"/>
    <property type="project" value="InterPro"/>
</dbReference>
<dbReference type="InterPro" id="IPR039910">
    <property type="entry name" value="D15-like"/>
</dbReference>
<reference evidence="8" key="2">
    <citation type="journal article" date="2021" name="PeerJ">
        <title>Extensive microbial diversity within the chicken gut microbiome revealed by metagenomics and culture.</title>
        <authorList>
            <person name="Gilroy R."/>
            <person name="Ravi A."/>
            <person name="Getino M."/>
            <person name="Pursley I."/>
            <person name="Horton D.L."/>
            <person name="Alikhan N.F."/>
            <person name="Baker D."/>
            <person name="Gharbi K."/>
            <person name="Hall N."/>
            <person name="Watson M."/>
            <person name="Adriaenssens E.M."/>
            <person name="Foster-Nyarko E."/>
            <person name="Jarju S."/>
            <person name="Secka A."/>
            <person name="Antonio M."/>
            <person name="Oren A."/>
            <person name="Chaudhuri R.R."/>
            <person name="La Ragione R."/>
            <person name="Hildebrand F."/>
            <person name="Pallen M.J."/>
        </authorList>
    </citation>
    <scope>NUCLEOTIDE SEQUENCE</scope>
    <source>
        <strain evidence="8">B1-20833</strain>
    </source>
</reference>
<keyword evidence="4" id="KW-0472">Membrane</keyword>
<gene>
    <name evidence="8" type="ORF">IAC06_05615</name>
</gene>
<dbReference type="EMBL" id="JADIMI010000055">
    <property type="protein sequence ID" value="MBO8452343.1"/>
    <property type="molecule type" value="Genomic_DNA"/>
</dbReference>
<dbReference type="PANTHER" id="PTHR12815">
    <property type="entry name" value="SORTING AND ASSEMBLY MACHINERY SAMM50 PROTEIN FAMILY MEMBER"/>
    <property type="match status" value="1"/>
</dbReference>
<dbReference type="InterPro" id="IPR000184">
    <property type="entry name" value="Bac_surfAg_D15"/>
</dbReference>
<keyword evidence="5" id="KW-0998">Cell outer membrane</keyword>
<keyword evidence="2" id="KW-0812">Transmembrane</keyword>
<dbReference type="PROSITE" id="PS51257">
    <property type="entry name" value="PROKAR_LIPOPROTEIN"/>
    <property type="match status" value="1"/>
</dbReference>
<evidence type="ECO:0000313" key="8">
    <source>
        <dbReference type="EMBL" id="MBO8452343.1"/>
    </source>
</evidence>
<evidence type="ECO:0000256" key="4">
    <source>
        <dbReference type="ARBA" id="ARBA00023136"/>
    </source>
</evidence>
<keyword evidence="3" id="KW-0732">Signal</keyword>
<evidence type="ECO:0000259" key="7">
    <source>
        <dbReference type="Pfam" id="PF07244"/>
    </source>
</evidence>
<dbReference type="Gene3D" id="3.10.20.310">
    <property type="entry name" value="membrane protein fhac"/>
    <property type="match status" value="1"/>
</dbReference>
<dbReference type="Proteomes" id="UP000823661">
    <property type="component" value="Unassembled WGS sequence"/>
</dbReference>
<evidence type="ECO:0000313" key="9">
    <source>
        <dbReference type="Proteomes" id="UP000823661"/>
    </source>
</evidence>
<evidence type="ECO:0000256" key="1">
    <source>
        <dbReference type="ARBA" id="ARBA00004370"/>
    </source>
</evidence>
<dbReference type="Pfam" id="PF07244">
    <property type="entry name" value="POTRA"/>
    <property type="match status" value="1"/>
</dbReference>
<protein>
    <submittedName>
        <fullName evidence="8">BamA/TamA family outer membrane protein</fullName>
    </submittedName>
</protein>
<dbReference type="Gene3D" id="2.40.160.50">
    <property type="entry name" value="membrane protein fhac: a member of the omp85/tpsb transporter family"/>
    <property type="match status" value="1"/>
</dbReference>
<comment type="subcellular location">
    <subcellularLocation>
        <location evidence="1">Membrane</location>
    </subcellularLocation>
</comment>
<name>A0A9D9HIK1_9BACT</name>
<accession>A0A9D9HIK1</accession>
<proteinExistence type="predicted"/>
<feature type="domain" description="Bacterial surface antigen (D15)" evidence="6">
    <location>
        <begin position="337"/>
        <end position="728"/>
    </location>
</feature>
<organism evidence="8 9">
    <name type="scientific">Candidatus Cryptobacteroides intestinavium</name>
    <dbReference type="NCBI Taxonomy" id="2840766"/>
    <lineage>
        <taxon>Bacteria</taxon>
        <taxon>Pseudomonadati</taxon>
        <taxon>Bacteroidota</taxon>
        <taxon>Bacteroidia</taxon>
        <taxon>Bacteroidales</taxon>
        <taxon>Candidatus Cryptobacteroides</taxon>
    </lineage>
</organism>
<dbReference type="Pfam" id="PF01103">
    <property type="entry name" value="Omp85"/>
    <property type="match status" value="1"/>
</dbReference>
<dbReference type="InterPro" id="IPR010827">
    <property type="entry name" value="BamA/TamA_POTRA"/>
</dbReference>
<evidence type="ECO:0000259" key="6">
    <source>
        <dbReference type="Pfam" id="PF01103"/>
    </source>
</evidence>
<evidence type="ECO:0000256" key="3">
    <source>
        <dbReference type="ARBA" id="ARBA00022729"/>
    </source>
</evidence>
<sequence>MEGIGRIAATGVLLLTVLSCSTTRVLQDGEYRLARNKVEVTNDNKFNLNEIEPYLKQKPNSYLIFGWNPFLNVYNWQNGKDGGWDRFVRKIGVAPVVYDPEEVENSIENVLNHLEYLGYYGSDISTGIEVRRKKVKVNYKVNLGRRFPISSISYHLPDGELAEEFLADTANVTVRPGDFLSESALEAESERSSRHLRNKGFYGFSKNYFFFEADTLSVPGYASLDMTINEYTRNETAKDARPFRKFMINDVTISYPQKLKIREEVLRNLNTITPGEIYSETDISNTYSRMSSLRMFNGINIEMEPVDSNLVDCSIDLSQSKLQGFKVNLEASINSSGLFGVSPQLSYYHKNIFRGGEWLNLSFMGNFQMMFNSSVRSNEFGVSAGLSFPKFLGLPYRLFDGPAIPRTDVNVSYNYQSRPEYTRNIISTSYGYNGSYGGRFYYQIFPIQLNIVRLFDLDPGFYNSLASDPFMRNAYQDHFDLGLSSTLYYTTNSDVNPKTSYFYSRLQFDISGNILSAFKPLMTKDASGAGMIWNTPYSQYVRAELTLGKTWRFGRSNGQSIAARLLAGAGYAYGNSTALPFEKHFYAGGANSLRGWQARTVGPGLALPDETFLIPNQTGDLKLEANIEYRFPLFWKMAGAAFVDAGNVWTFRESGTEGHSSRLTGETFAESIAANWGLGIRLDLDFLIIRVDMGMKIHDPAREQKWLRPGQWLKRDGYAVHFGVGYPF</sequence>